<proteinExistence type="predicted"/>
<dbReference type="SUPFAM" id="SSF51735">
    <property type="entry name" value="NAD(P)-binding Rossmann-fold domains"/>
    <property type="match status" value="1"/>
</dbReference>
<keyword evidence="3" id="KW-1185">Reference proteome</keyword>
<evidence type="ECO:0000313" key="2">
    <source>
        <dbReference type="EMBL" id="NYD34478.1"/>
    </source>
</evidence>
<comment type="caution">
    <text evidence="2">The sequence shown here is derived from an EMBL/GenBank/DDBJ whole genome shotgun (WGS) entry which is preliminary data.</text>
</comment>
<gene>
    <name evidence="2" type="ORF">BJ983_000580</name>
</gene>
<dbReference type="RefSeq" id="WP_179792423.1">
    <property type="nucleotide sequence ID" value="NZ_BAABHP010000018.1"/>
</dbReference>
<dbReference type="InterPro" id="IPR016040">
    <property type="entry name" value="NAD(P)-bd_dom"/>
</dbReference>
<sequence>MILVTGATGNIGRELVDLLVARGQDVRALTRDPDRAGLPAPVEVVRGDPSDGGALSAALDGVDAVFLNVFGDAGPVRQALQSASPRRVVLLSTLSVATRTDLAEAQHHRHLEEQVRAVREDAVVLRPGQFMSNALWWTPMIAQGHVEAPFADVGNPMIDPADIAAVATEALLDDRHAGATLALTGRESPTPRERLGAISEVLGRPLTFASLTEEQFRESNPSIPPAALDYMVAMLGHPTPEELRTTDTVAEVTGRPPRAFRDWVVAHRDELVGAA</sequence>
<dbReference type="Gene3D" id="3.40.50.720">
    <property type="entry name" value="NAD(P)-binding Rossmann-like Domain"/>
    <property type="match status" value="1"/>
</dbReference>
<dbReference type="Proteomes" id="UP000535890">
    <property type="component" value="Unassembled WGS sequence"/>
</dbReference>
<dbReference type="AlphaFoldDB" id="A0A7Y9J3V6"/>
<dbReference type="PANTHER" id="PTHR43162">
    <property type="match status" value="1"/>
</dbReference>
<protein>
    <submittedName>
        <fullName evidence="2">Uncharacterized protein YbjT (DUF2867 family)</fullName>
    </submittedName>
</protein>
<dbReference type="PANTHER" id="PTHR43162:SF1">
    <property type="entry name" value="PRESTALK A DIFFERENTIATION PROTEIN A"/>
    <property type="match status" value="1"/>
</dbReference>
<dbReference type="InterPro" id="IPR051604">
    <property type="entry name" value="Ergot_Alk_Oxidoreductase"/>
</dbReference>
<dbReference type="InterPro" id="IPR036291">
    <property type="entry name" value="NAD(P)-bd_dom_sf"/>
</dbReference>
<accession>A0A7Y9J3V6</accession>
<feature type="domain" description="NAD(P)-binding" evidence="1">
    <location>
        <begin position="6"/>
        <end position="173"/>
    </location>
</feature>
<organism evidence="2 3">
    <name type="scientific">Actinomycetospora corticicola</name>
    <dbReference type="NCBI Taxonomy" id="663602"/>
    <lineage>
        <taxon>Bacteria</taxon>
        <taxon>Bacillati</taxon>
        <taxon>Actinomycetota</taxon>
        <taxon>Actinomycetes</taxon>
        <taxon>Pseudonocardiales</taxon>
        <taxon>Pseudonocardiaceae</taxon>
        <taxon>Actinomycetospora</taxon>
    </lineage>
</organism>
<dbReference type="Pfam" id="PF13460">
    <property type="entry name" value="NAD_binding_10"/>
    <property type="match status" value="1"/>
</dbReference>
<name>A0A7Y9J3V6_9PSEU</name>
<dbReference type="Gene3D" id="3.90.25.10">
    <property type="entry name" value="UDP-galactose 4-epimerase, domain 1"/>
    <property type="match status" value="1"/>
</dbReference>
<dbReference type="EMBL" id="JACCBN010000001">
    <property type="protein sequence ID" value="NYD34478.1"/>
    <property type="molecule type" value="Genomic_DNA"/>
</dbReference>
<evidence type="ECO:0000313" key="3">
    <source>
        <dbReference type="Proteomes" id="UP000535890"/>
    </source>
</evidence>
<evidence type="ECO:0000259" key="1">
    <source>
        <dbReference type="Pfam" id="PF13460"/>
    </source>
</evidence>
<reference evidence="2 3" key="1">
    <citation type="submission" date="2020-07" db="EMBL/GenBank/DDBJ databases">
        <title>Sequencing the genomes of 1000 actinobacteria strains.</title>
        <authorList>
            <person name="Klenk H.-P."/>
        </authorList>
    </citation>
    <scope>NUCLEOTIDE SEQUENCE [LARGE SCALE GENOMIC DNA]</scope>
    <source>
        <strain evidence="2 3">DSM 45772</strain>
    </source>
</reference>